<dbReference type="Proteomes" id="UP000053841">
    <property type="component" value="Unassembled WGS sequence"/>
</dbReference>
<organism evidence="1 2">
    <name type="scientific">Cochliobolus carbonum (strain 26-R-13)</name>
    <name type="common">Maize leaf spot fungus</name>
    <name type="synonym">Bipolaris zeicola</name>
    <dbReference type="NCBI Taxonomy" id="930089"/>
    <lineage>
        <taxon>Eukaryota</taxon>
        <taxon>Fungi</taxon>
        <taxon>Dikarya</taxon>
        <taxon>Ascomycota</taxon>
        <taxon>Pezizomycotina</taxon>
        <taxon>Dothideomycetes</taxon>
        <taxon>Pleosporomycetidae</taxon>
        <taxon>Pleosporales</taxon>
        <taxon>Pleosporineae</taxon>
        <taxon>Pleosporaceae</taxon>
        <taxon>Bipolaris</taxon>
    </lineage>
</organism>
<dbReference type="HOGENOM" id="CLU_3129658_0_0_1"/>
<dbReference type="RefSeq" id="XP_007710482.1">
    <property type="nucleotide sequence ID" value="XM_007712292.1"/>
</dbReference>
<evidence type="ECO:0000313" key="1">
    <source>
        <dbReference type="EMBL" id="EUC35272.1"/>
    </source>
</evidence>
<name>W6Y6S9_COCC2</name>
<accession>W6Y6S9</accession>
<evidence type="ECO:0000313" key="2">
    <source>
        <dbReference type="Proteomes" id="UP000053841"/>
    </source>
</evidence>
<protein>
    <submittedName>
        <fullName evidence="1">Uncharacterized protein</fullName>
    </submittedName>
</protein>
<reference evidence="1 2" key="1">
    <citation type="journal article" date="2013" name="PLoS Genet.">
        <title>Comparative genome structure, secondary metabolite, and effector coding capacity across Cochliobolus pathogens.</title>
        <authorList>
            <person name="Condon B.J."/>
            <person name="Leng Y."/>
            <person name="Wu D."/>
            <person name="Bushley K.E."/>
            <person name="Ohm R.A."/>
            <person name="Otillar R."/>
            <person name="Martin J."/>
            <person name="Schackwitz W."/>
            <person name="Grimwood J."/>
            <person name="MohdZainudin N."/>
            <person name="Xue C."/>
            <person name="Wang R."/>
            <person name="Manning V.A."/>
            <person name="Dhillon B."/>
            <person name="Tu Z.J."/>
            <person name="Steffenson B.J."/>
            <person name="Salamov A."/>
            <person name="Sun H."/>
            <person name="Lowry S."/>
            <person name="LaButti K."/>
            <person name="Han J."/>
            <person name="Copeland A."/>
            <person name="Lindquist E."/>
            <person name="Barry K."/>
            <person name="Schmutz J."/>
            <person name="Baker S.E."/>
            <person name="Ciuffetti L.M."/>
            <person name="Grigoriev I.V."/>
            <person name="Zhong S."/>
            <person name="Turgeon B.G."/>
        </authorList>
    </citation>
    <scope>NUCLEOTIDE SEQUENCE [LARGE SCALE GENOMIC DNA]</scope>
    <source>
        <strain evidence="1 2">26-R-13</strain>
    </source>
</reference>
<gene>
    <name evidence="1" type="ORF">COCCADRAFT_91328</name>
</gene>
<dbReference type="EMBL" id="KI964578">
    <property type="protein sequence ID" value="EUC35272.1"/>
    <property type="molecule type" value="Genomic_DNA"/>
</dbReference>
<feature type="non-terminal residue" evidence="1">
    <location>
        <position position="1"/>
    </location>
</feature>
<keyword evidence="2" id="KW-1185">Reference proteome</keyword>
<dbReference type="KEGG" id="bze:COCCADRAFT_91328"/>
<sequence length="50" mass="5690">NVGADTVSLEAAKDFVNSLVRHNTTLSSRGKSMWHDIVQMKLKESAWLMW</sequence>
<dbReference type="AlphaFoldDB" id="W6Y6S9"/>
<proteinExistence type="predicted"/>
<dbReference type="GeneID" id="19153156"/>